<keyword evidence="8" id="KW-0028">Amino-acid biosynthesis</keyword>
<reference evidence="9 10" key="1">
    <citation type="submission" date="2019-02" db="EMBL/GenBank/DDBJ databases">
        <authorList>
            <person name="Sun L."/>
            <person name="Pan D."/>
            <person name="Wu X."/>
        </authorList>
    </citation>
    <scope>NUCLEOTIDE SEQUENCE [LARGE SCALE GENOMIC DNA]</scope>
    <source>
        <strain evidence="9 10">JW-1</strain>
    </source>
</reference>
<dbReference type="InterPro" id="IPR016117">
    <property type="entry name" value="ArgJ-like_dom_sf"/>
</dbReference>
<feature type="active site" description="Nucleophile" evidence="8">
    <location>
        <position position="181"/>
    </location>
</feature>
<dbReference type="Pfam" id="PF01960">
    <property type="entry name" value="ArgJ"/>
    <property type="match status" value="1"/>
</dbReference>
<keyword evidence="6 8" id="KW-0068">Autocatalytic cleavage</keyword>
<feature type="site" description="Involved in the stabilization of negative charge on the oxyanion by the formation of the oxyanion hole" evidence="8">
    <location>
        <position position="111"/>
    </location>
</feature>
<dbReference type="EMBL" id="CP035806">
    <property type="protein sequence ID" value="QBE47826.1"/>
    <property type="molecule type" value="Genomic_DNA"/>
</dbReference>
<dbReference type="InterPro" id="IPR002813">
    <property type="entry name" value="Arg_biosynth_ArgJ"/>
</dbReference>
<dbReference type="GO" id="GO:0006592">
    <property type="term" value="P:ornithine biosynthetic process"/>
    <property type="evidence" value="ECO:0007669"/>
    <property type="project" value="TreeGrafter"/>
</dbReference>
<keyword evidence="8" id="KW-0511">Multifunctional enzyme</keyword>
<proteinExistence type="inferred from homology"/>
<dbReference type="OrthoDB" id="9804242at2"/>
<gene>
    <name evidence="8 9" type="primary">argJ</name>
    <name evidence="9" type="ORF">EVS81_02435</name>
</gene>
<evidence type="ECO:0000313" key="9">
    <source>
        <dbReference type="EMBL" id="QBE47826.1"/>
    </source>
</evidence>
<dbReference type="UniPathway" id="UPA00068">
    <property type="reaction ID" value="UER00106"/>
</dbReference>
<dbReference type="HAMAP" id="MF_01106">
    <property type="entry name" value="ArgJ"/>
    <property type="match status" value="1"/>
</dbReference>
<dbReference type="PANTHER" id="PTHR23100:SF0">
    <property type="entry name" value="ARGININE BIOSYNTHESIS BIFUNCTIONAL PROTEIN ARGJ, MITOCHONDRIAL"/>
    <property type="match status" value="1"/>
</dbReference>
<evidence type="ECO:0000256" key="6">
    <source>
        <dbReference type="ARBA" id="ARBA00022813"/>
    </source>
</evidence>
<evidence type="ECO:0000313" key="10">
    <source>
        <dbReference type="Proteomes" id="UP000289260"/>
    </source>
</evidence>
<dbReference type="SUPFAM" id="SSF56266">
    <property type="entry name" value="DmpA/ArgJ-like"/>
    <property type="match status" value="1"/>
</dbReference>
<dbReference type="Proteomes" id="UP000289260">
    <property type="component" value="Chromosome"/>
</dbReference>
<evidence type="ECO:0000256" key="1">
    <source>
        <dbReference type="ARBA" id="ARBA00004496"/>
    </source>
</evidence>
<dbReference type="Gene3D" id="3.60.70.12">
    <property type="entry name" value="L-amino peptidase D-ALA esterase/amidase"/>
    <property type="match status" value="1"/>
</dbReference>
<feature type="site" description="Involved in the stabilization of negative charge on the oxyanion by the formation of the oxyanion hole" evidence="8">
    <location>
        <position position="110"/>
    </location>
</feature>
<organism evidence="9 10">
    <name type="scientific">Leucobacter triazinivorans</name>
    <dbReference type="NCBI Taxonomy" id="1784719"/>
    <lineage>
        <taxon>Bacteria</taxon>
        <taxon>Bacillati</taxon>
        <taxon>Actinomycetota</taxon>
        <taxon>Actinomycetes</taxon>
        <taxon>Micrococcales</taxon>
        <taxon>Microbacteriaceae</taxon>
        <taxon>Leucobacter</taxon>
    </lineage>
</organism>
<dbReference type="FunFam" id="3.10.20.340:FF:000003">
    <property type="entry name" value="Arginine biosynthesis bifunctional protein ArgJ"/>
    <property type="match status" value="1"/>
</dbReference>
<comment type="similarity">
    <text evidence="2 8">Belongs to the ArgJ family.</text>
</comment>
<accession>A0A4P6KBZ3</accession>
<dbReference type="AlphaFoldDB" id="A0A4P6KBZ3"/>
<feature type="binding site" evidence="8">
    <location>
        <position position="170"/>
    </location>
    <ligand>
        <name>substrate</name>
    </ligand>
</feature>
<feature type="chain" id="PRO_5023537593" description="Arginine biosynthesis bifunctional protein ArgJ alpha chain" evidence="8">
    <location>
        <begin position="1"/>
        <end position="180"/>
    </location>
</feature>
<dbReference type="InterPro" id="IPR042195">
    <property type="entry name" value="ArgJ_beta_C"/>
</dbReference>
<comment type="pathway">
    <text evidence="8">Amino-acid biosynthesis; L-arginine biosynthesis; L-ornithine and N-acetyl-L-glutamate from L-glutamate and N(2)-acetyl-L-ornithine (cyclic): step 1/1.</text>
</comment>
<dbReference type="NCBIfam" id="TIGR00120">
    <property type="entry name" value="ArgJ"/>
    <property type="match status" value="1"/>
</dbReference>
<comment type="pathway">
    <text evidence="8">Amino-acid biosynthesis; L-arginine biosynthesis; N(2)-acetyl-L-ornithine from L-glutamate: step 1/4.</text>
</comment>
<dbReference type="KEGG" id="ltr:EVS81_02435"/>
<keyword evidence="4 8" id="KW-0963">Cytoplasm</keyword>
<evidence type="ECO:0000256" key="3">
    <source>
        <dbReference type="ARBA" id="ARBA00011475"/>
    </source>
</evidence>
<dbReference type="Gene3D" id="3.10.20.340">
    <property type="entry name" value="ArgJ beta chain, C-terminal domain"/>
    <property type="match status" value="1"/>
</dbReference>
<comment type="catalytic activity">
    <reaction evidence="8">
        <text>L-glutamate + acetyl-CoA = N-acetyl-L-glutamate + CoA + H(+)</text>
        <dbReference type="Rhea" id="RHEA:24292"/>
        <dbReference type="ChEBI" id="CHEBI:15378"/>
        <dbReference type="ChEBI" id="CHEBI:29985"/>
        <dbReference type="ChEBI" id="CHEBI:44337"/>
        <dbReference type="ChEBI" id="CHEBI:57287"/>
        <dbReference type="ChEBI" id="CHEBI:57288"/>
        <dbReference type="EC" id="2.3.1.1"/>
    </reaction>
</comment>
<evidence type="ECO:0000256" key="4">
    <source>
        <dbReference type="ARBA" id="ARBA00022490"/>
    </source>
</evidence>
<name>A0A4P6KBZ3_9MICO</name>
<evidence type="ECO:0000256" key="2">
    <source>
        <dbReference type="ARBA" id="ARBA00006774"/>
    </source>
</evidence>
<comment type="subunit">
    <text evidence="3 8">Heterotetramer of two alpha and two beta chains.</text>
</comment>
<feature type="binding site" evidence="8">
    <location>
        <position position="380"/>
    </location>
    <ligand>
        <name>substrate</name>
    </ligand>
</feature>
<feature type="binding site" evidence="8">
    <location>
        <position position="148"/>
    </location>
    <ligand>
        <name>substrate</name>
    </ligand>
</feature>
<dbReference type="GO" id="GO:0006526">
    <property type="term" value="P:L-arginine biosynthetic process"/>
    <property type="evidence" value="ECO:0007669"/>
    <property type="project" value="UniProtKB-UniRule"/>
</dbReference>
<dbReference type="GO" id="GO:0004358">
    <property type="term" value="F:L-glutamate N-acetyltransferase activity, acting on acetyl-L-ornithine as donor"/>
    <property type="evidence" value="ECO:0007669"/>
    <property type="project" value="UniProtKB-UniRule"/>
</dbReference>
<keyword evidence="7 8" id="KW-0012">Acyltransferase</keyword>
<dbReference type="CDD" id="cd02152">
    <property type="entry name" value="OAT"/>
    <property type="match status" value="1"/>
</dbReference>
<dbReference type="EC" id="2.3.1.35" evidence="8"/>
<feature type="binding site" evidence="8">
    <location>
        <position position="181"/>
    </location>
    <ligand>
        <name>substrate</name>
    </ligand>
</feature>
<sequence length="385" mass="39855">MSVTTPQGFRSAGIAVGLKSTDKPDLALVVNDGPEPASAVVFTSNRAQANPILWSRKVAQNGAARAVVLNSGGANCFTGDFGYATTRLTAEAAAAALGEDDAERILVCSTGLIGTGDQTFRDKILNGVPKLVAALSADDTTAPAAILTTDSVEKTAVFAGEGWSIGAMAKGAGMLAPGLATMLVVITTDARLSDAALDRALRRATAVSFDRLDSDGCMSTNDQVTLLASGASGVTPSEDEFAQALTGVCDSLAAQLQADAEGASHDIDIEVRGAASEADAVEVARSVARNNLFKAAIFGNDPNWGRVLAAIGTTSAAFDPYQVDVSFNGVRLCHAGGPDRPVEECDLTPRRTRVEIELFAGERSATVRTNDLTHDYVHENSAYSS</sequence>
<feature type="site" description="Cleavage; by autolysis" evidence="8">
    <location>
        <begin position="180"/>
        <end position="181"/>
    </location>
</feature>
<dbReference type="GO" id="GO:0005737">
    <property type="term" value="C:cytoplasm"/>
    <property type="evidence" value="ECO:0007669"/>
    <property type="project" value="UniProtKB-SubCell"/>
</dbReference>
<comment type="catalytic activity">
    <reaction evidence="8">
        <text>N(2)-acetyl-L-ornithine + L-glutamate = N-acetyl-L-glutamate + L-ornithine</text>
        <dbReference type="Rhea" id="RHEA:15349"/>
        <dbReference type="ChEBI" id="CHEBI:29985"/>
        <dbReference type="ChEBI" id="CHEBI:44337"/>
        <dbReference type="ChEBI" id="CHEBI:46911"/>
        <dbReference type="ChEBI" id="CHEBI:57805"/>
        <dbReference type="EC" id="2.3.1.35"/>
    </reaction>
</comment>
<evidence type="ECO:0000256" key="8">
    <source>
        <dbReference type="HAMAP-Rule" id="MF_01106"/>
    </source>
</evidence>
<feature type="chain" id="PRO_5023537592" description="Arginine biosynthesis bifunctional protein ArgJ beta chain" evidence="8">
    <location>
        <begin position="181"/>
        <end position="385"/>
    </location>
</feature>
<feature type="binding site" evidence="8">
    <location>
        <position position="261"/>
    </location>
    <ligand>
        <name>substrate</name>
    </ligand>
</feature>
<evidence type="ECO:0000256" key="5">
    <source>
        <dbReference type="ARBA" id="ARBA00022679"/>
    </source>
</evidence>
<keyword evidence="10" id="KW-1185">Reference proteome</keyword>
<keyword evidence="5 8" id="KW-0808">Transferase</keyword>
<dbReference type="NCBIfam" id="NF003802">
    <property type="entry name" value="PRK05388.1"/>
    <property type="match status" value="1"/>
</dbReference>
<comment type="subcellular location">
    <subcellularLocation>
        <location evidence="1 8">Cytoplasm</location>
    </subcellularLocation>
</comment>
<protein>
    <recommendedName>
        <fullName evidence="8">Arginine biosynthesis bifunctional protein ArgJ</fullName>
    </recommendedName>
    <domain>
        <recommendedName>
            <fullName evidence="8">Glutamate N-acetyltransferase</fullName>
            <ecNumber evidence="8">2.3.1.35</ecNumber>
        </recommendedName>
        <alternativeName>
            <fullName evidence="8">Ornithine acetyltransferase</fullName>
            <shortName evidence="8">OATase</shortName>
        </alternativeName>
        <alternativeName>
            <fullName evidence="8">Ornithine transacetylase</fullName>
        </alternativeName>
    </domain>
    <domain>
        <recommendedName>
            <fullName evidence="8">Amino-acid acetyltransferase</fullName>
            <ecNumber evidence="8">2.3.1.1</ecNumber>
        </recommendedName>
        <alternativeName>
            <fullName evidence="8">N-acetylglutamate synthase</fullName>
            <shortName evidence="8">AGSase</shortName>
        </alternativeName>
    </domain>
    <component>
        <recommendedName>
            <fullName evidence="8">Arginine biosynthesis bifunctional protein ArgJ alpha chain</fullName>
        </recommendedName>
    </component>
    <component>
        <recommendedName>
            <fullName evidence="8">Arginine biosynthesis bifunctional protein ArgJ beta chain</fullName>
        </recommendedName>
    </component>
</protein>
<dbReference type="GO" id="GO:0004042">
    <property type="term" value="F:L-glutamate N-acetyltransferase activity"/>
    <property type="evidence" value="ECO:0007669"/>
    <property type="project" value="UniProtKB-UniRule"/>
</dbReference>
<dbReference type="PANTHER" id="PTHR23100">
    <property type="entry name" value="ARGININE BIOSYNTHESIS BIFUNCTIONAL PROTEIN ARGJ"/>
    <property type="match status" value="1"/>
</dbReference>
<keyword evidence="8" id="KW-0055">Arginine biosynthesis</keyword>
<dbReference type="RefSeq" id="WP_130108977.1">
    <property type="nucleotide sequence ID" value="NZ_CP035806.1"/>
</dbReference>
<comment type="function">
    <text evidence="8">Catalyzes two activities which are involved in the cyclic version of arginine biosynthesis: the synthesis of N-acetylglutamate from glutamate and acetyl-CoA as the acetyl donor, and of ornithine by transacetylation between N(2)-acetylornithine and glutamate.</text>
</comment>
<feature type="binding site" evidence="8">
    <location>
        <position position="385"/>
    </location>
    <ligand>
        <name>substrate</name>
    </ligand>
</feature>
<dbReference type="EC" id="2.3.1.1" evidence="8"/>
<evidence type="ECO:0000256" key="7">
    <source>
        <dbReference type="ARBA" id="ARBA00023315"/>
    </source>
</evidence>